<dbReference type="Proteomes" id="UP000198891">
    <property type="component" value="Unassembled WGS sequence"/>
</dbReference>
<sequence length="58" mass="6269">MSTQVAAATLALVEIVDKIFTASLAAAISWASYPQDVFRRFAVSDHPHTSPSSTKYGR</sequence>
<name>A0A1H3QSW2_9MICO</name>
<dbReference type="EMBL" id="FNPZ01000002">
    <property type="protein sequence ID" value="SDZ15809.1"/>
    <property type="molecule type" value="Genomic_DNA"/>
</dbReference>
<dbReference type="AlphaFoldDB" id="A0A1H3QSW2"/>
<protein>
    <submittedName>
        <fullName evidence="1">Uncharacterized protein</fullName>
    </submittedName>
</protein>
<accession>A0A1H3QSW2</accession>
<gene>
    <name evidence="1" type="ORF">SAMN05216554_2690</name>
</gene>
<reference evidence="1 2" key="1">
    <citation type="submission" date="2016-10" db="EMBL/GenBank/DDBJ databases">
        <authorList>
            <person name="de Groot N.N."/>
        </authorList>
    </citation>
    <scope>NUCLEOTIDE SEQUENCE [LARGE SCALE GENOMIC DNA]</scope>
    <source>
        <strain evidence="1 2">CGMCC 4.3491</strain>
    </source>
</reference>
<organism evidence="1 2">
    <name type="scientific">Herbiconiux ginsengi</name>
    <dbReference type="NCBI Taxonomy" id="381665"/>
    <lineage>
        <taxon>Bacteria</taxon>
        <taxon>Bacillati</taxon>
        <taxon>Actinomycetota</taxon>
        <taxon>Actinomycetes</taxon>
        <taxon>Micrococcales</taxon>
        <taxon>Microbacteriaceae</taxon>
        <taxon>Herbiconiux</taxon>
    </lineage>
</organism>
<evidence type="ECO:0000313" key="1">
    <source>
        <dbReference type="EMBL" id="SDZ15809.1"/>
    </source>
</evidence>
<evidence type="ECO:0000313" key="2">
    <source>
        <dbReference type="Proteomes" id="UP000198891"/>
    </source>
</evidence>
<keyword evidence="2" id="KW-1185">Reference proteome</keyword>
<proteinExistence type="predicted"/>